<dbReference type="PRINTS" id="PR00834">
    <property type="entry name" value="PROTEASES2C"/>
</dbReference>
<dbReference type="GO" id="GO:0004252">
    <property type="term" value="F:serine-type endopeptidase activity"/>
    <property type="evidence" value="ECO:0007669"/>
    <property type="project" value="InterPro"/>
</dbReference>
<dbReference type="InterPro" id="IPR009003">
    <property type="entry name" value="Peptidase_S1_PA"/>
</dbReference>
<feature type="transmembrane region" description="Helical" evidence="4">
    <location>
        <begin position="6"/>
        <end position="25"/>
    </location>
</feature>
<keyword evidence="4" id="KW-1133">Transmembrane helix</keyword>
<evidence type="ECO:0000256" key="2">
    <source>
        <dbReference type="ARBA" id="ARBA00022670"/>
    </source>
</evidence>
<dbReference type="SMART" id="SM00228">
    <property type="entry name" value="PDZ"/>
    <property type="match status" value="1"/>
</dbReference>
<evidence type="ECO:0000259" key="5">
    <source>
        <dbReference type="PROSITE" id="PS50106"/>
    </source>
</evidence>
<dbReference type="Gene3D" id="2.30.42.10">
    <property type="match status" value="1"/>
</dbReference>
<dbReference type="SUPFAM" id="SSF50156">
    <property type="entry name" value="PDZ domain-like"/>
    <property type="match status" value="1"/>
</dbReference>
<comment type="similarity">
    <text evidence="1">Belongs to the peptidase S1C family.</text>
</comment>
<keyword evidence="2" id="KW-0645">Protease</keyword>
<dbReference type="Gene3D" id="2.40.10.10">
    <property type="entry name" value="Trypsin-like serine proteases"/>
    <property type="match status" value="2"/>
</dbReference>
<evidence type="ECO:0000313" key="6">
    <source>
        <dbReference type="EMBL" id="EKD24869.1"/>
    </source>
</evidence>
<dbReference type="PANTHER" id="PTHR43343:SF3">
    <property type="entry name" value="PROTEASE DO-LIKE 8, CHLOROPLASTIC"/>
    <property type="match status" value="1"/>
</dbReference>
<dbReference type="InterPro" id="IPR043504">
    <property type="entry name" value="Peptidase_S1_PA_chymotrypsin"/>
</dbReference>
<keyword evidence="3" id="KW-0378">Hydrolase</keyword>
<sequence length="386" mass="42709">MQKKHIIFLIALNICLVFFGGIIVWSMTKSRLENLGISMESRIGNQVSDIKKSNFLALQSSLIDVIATAKKSVVSVTISKDVKFYVEDPSQVNGPGSVQQQTAKVGGWSGIIVSKKWYILTNKHVVQDTTAKYSVVLSDGKSYNVDKVWFDDNLDLAVLKIIDTAWKSVTDLDVASLLPMDAQVEVGQFALAIGNALSKYPNTVTMGIIWGKNKQFTINKNNLYIWLYQTDAQIKPGNSGGPLLDIEGNVLGITTAIAEWEGTAFALPITKEFIESTIKSIEDFGKIARPIIGIQYVDITPTIKKENNITLDNGIYIKDVITDLPGWQAGIKMGDVIMSINDKEITNQLPFLYQLYTYVPGQTISLNILREGKQLVLPVLLGWNTQ</sequence>
<dbReference type="InterPro" id="IPR051201">
    <property type="entry name" value="Chloro_Bact_Ser_Proteases"/>
</dbReference>
<feature type="domain" description="PDZ" evidence="5">
    <location>
        <begin position="296"/>
        <end position="347"/>
    </location>
</feature>
<name>K1YHM0_9BACT</name>
<gene>
    <name evidence="6" type="ORF">ACD_80C00145G0003</name>
</gene>
<reference evidence="6" key="1">
    <citation type="journal article" date="2012" name="Science">
        <title>Fermentation, hydrogen, and sulfur metabolism in multiple uncultivated bacterial phyla.</title>
        <authorList>
            <person name="Wrighton K.C."/>
            <person name="Thomas B.C."/>
            <person name="Sharon I."/>
            <person name="Miller C.S."/>
            <person name="Castelle C.J."/>
            <person name="VerBerkmoes N.C."/>
            <person name="Wilkins M.J."/>
            <person name="Hettich R.L."/>
            <person name="Lipton M.S."/>
            <person name="Williams K.H."/>
            <person name="Long P.E."/>
            <person name="Banfield J.F."/>
        </authorList>
    </citation>
    <scope>NUCLEOTIDE SEQUENCE [LARGE SCALE GENOMIC DNA]</scope>
</reference>
<proteinExistence type="inferred from homology"/>
<evidence type="ECO:0000256" key="4">
    <source>
        <dbReference type="SAM" id="Phobius"/>
    </source>
</evidence>
<dbReference type="SUPFAM" id="SSF50494">
    <property type="entry name" value="Trypsin-like serine proteases"/>
    <property type="match status" value="1"/>
</dbReference>
<dbReference type="AlphaFoldDB" id="K1YHM0"/>
<dbReference type="InterPro" id="IPR001940">
    <property type="entry name" value="Peptidase_S1C"/>
</dbReference>
<dbReference type="EMBL" id="AMFJ01036152">
    <property type="protein sequence ID" value="EKD24869.1"/>
    <property type="molecule type" value="Genomic_DNA"/>
</dbReference>
<dbReference type="CDD" id="cd06779">
    <property type="entry name" value="cpPDZ_Deg_HtrA-like"/>
    <property type="match status" value="1"/>
</dbReference>
<keyword evidence="4" id="KW-0472">Membrane</keyword>
<evidence type="ECO:0000256" key="1">
    <source>
        <dbReference type="ARBA" id="ARBA00010541"/>
    </source>
</evidence>
<keyword evidence="4" id="KW-0812">Transmembrane</keyword>
<dbReference type="PROSITE" id="PS50106">
    <property type="entry name" value="PDZ"/>
    <property type="match status" value="1"/>
</dbReference>
<comment type="caution">
    <text evidence="6">The sequence shown here is derived from an EMBL/GenBank/DDBJ whole genome shotgun (WGS) entry which is preliminary data.</text>
</comment>
<organism evidence="6">
    <name type="scientific">uncultured bacterium</name>
    <name type="common">gcode 4</name>
    <dbReference type="NCBI Taxonomy" id="1234023"/>
    <lineage>
        <taxon>Bacteria</taxon>
        <taxon>environmental samples</taxon>
    </lineage>
</organism>
<dbReference type="PANTHER" id="PTHR43343">
    <property type="entry name" value="PEPTIDASE S12"/>
    <property type="match status" value="1"/>
</dbReference>
<accession>K1YHM0</accession>
<protein>
    <submittedName>
        <fullName evidence="6">Trypsin protein</fullName>
    </submittedName>
</protein>
<dbReference type="Pfam" id="PF13365">
    <property type="entry name" value="Trypsin_2"/>
    <property type="match status" value="1"/>
</dbReference>
<dbReference type="InterPro" id="IPR036034">
    <property type="entry name" value="PDZ_sf"/>
</dbReference>
<dbReference type="InterPro" id="IPR001478">
    <property type="entry name" value="PDZ"/>
</dbReference>
<dbReference type="Pfam" id="PF13180">
    <property type="entry name" value="PDZ_2"/>
    <property type="match status" value="1"/>
</dbReference>
<evidence type="ECO:0000256" key="3">
    <source>
        <dbReference type="ARBA" id="ARBA00022801"/>
    </source>
</evidence>
<dbReference type="GO" id="GO:0006508">
    <property type="term" value="P:proteolysis"/>
    <property type="evidence" value="ECO:0007669"/>
    <property type="project" value="UniProtKB-KW"/>
</dbReference>